<dbReference type="SUPFAM" id="SSF52172">
    <property type="entry name" value="CheY-like"/>
    <property type="match status" value="1"/>
</dbReference>
<dbReference type="SMART" id="SM00255">
    <property type="entry name" value="TIR"/>
    <property type="match status" value="1"/>
</dbReference>
<dbReference type="InterPro" id="IPR000157">
    <property type="entry name" value="TIR_dom"/>
</dbReference>
<comment type="caution">
    <text evidence="4">The sequence shown here is derived from an EMBL/GenBank/DDBJ whole genome shotgun (WGS) entry which is preliminary data.</text>
</comment>
<evidence type="ECO:0000259" key="2">
    <source>
        <dbReference type="PROSITE" id="PS50104"/>
    </source>
</evidence>
<reference evidence="5" key="1">
    <citation type="submission" date="2019-03" db="EMBL/GenBank/DDBJ databases">
        <title>Aquabacterium pictum sp.nov., the first bacteriochlorophyll a-containing freshwater bacterium in the genus Aquabacterium of the class Betaproteobacteria.</title>
        <authorList>
            <person name="Hirose S."/>
            <person name="Tank M."/>
            <person name="Hara E."/>
            <person name="Tamaki H."/>
            <person name="Takaichi S."/>
            <person name="Haruta S."/>
            <person name="Hanada S."/>
        </authorList>
    </citation>
    <scope>NUCLEOTIDE SEQUENCE [LARGE SCALE GENOMIC DNA]</scope>
    <source>
        <strain evidence="5">W35</strain>
    </source>
</reference>
<dbReference type="RefSeq" id="WP_137735932.1">
    <property type="nucleotide sequence ID" value="NZ_BJCL01000029.1"/>
</dbReference>
<evidence type="ECO:0000313" key="5">
    <source>
        <dbReference type="Proteomes" id="UP000301751"/>
    </source>
</evidence>
<keyword evidence="1" id="KW-0597">Phosphoprotein</keyword>
<keyword evidence="5" id="KW-1185">Reference proteome</keyword>
<dbReference type="InterPro" id="IPR035897">
    <property type="entry name" value="Toll_tir_struct_dom_sf"/>
</dbReference>
<evidence type="ECO:0000256" key="1">
    <source>
        <dbReference type="PROSITE-ProRule" id="PRU00169"/>
    </source>
</evidence>
<dbReference type="Gene3D" id="3.40.50.10140">
    <property type="entry name" value="Toll/interleukin-1 receptor homology (TIR) domain"/>
    <property type="match status" value="1"/>
</dbReference>
<dbReference type="AlphaFoldDB" id="A0A480AY44"/>
<evidence type="ECO:0000313" key="4">
    <source>
        <dbReference type="EMBL" id="GCL66231.1"/>
    </source>
</evidence>
<dbReference type="PROSITE" id="PS50110">
    <property type="entry name" value="RESPONSE_REGULATORY"/>
    <property type="match status" value="1"/>
</dbReference>
<dbReference type="OrthoDB" id="1426235at2"/>
<protein>
    <submittedName>
        <fullName evidence="4">Uncharacterized protein</fullName>
    </submittedName>
</protein>
<dbReference type="GO" id="GO:0000160">
    <property type="term" value="P:phosphorelay signal transduction system"/>
    <property type="evidence" value="ECO:0007669"/>
    <property type="project" value="InterPro"/>
</dbReference>
<dbReference type="PROSITE" id="PS50104">
    <property type="entry name" value="TIR"/>
    <property type="match status" value="1"/>
</dbReference>
<dbReference type="InterPro" id="IPR011006">
    <property type="entry name" value="CheY-like_superfamily"/>
</dbReference>
<dbReference type="Gene3D" id="3.40.50.2300">
    <property type="match status" value="1"/>
</dbReference>
<feature type="modified residue" description="4-aspartylphosphate" evidence="1">
    <location>
        <position position="295"/>
    </location>
</feature>
<dbReference type="EMBL" id="BJCL01000029">
    <property type="protein sequence ID" value="GCL66231.1"/>
    <property type="molecule type" value="Genomic_DNA"/>
</dbReference>
<sequence>MPDSSSAAAARPAPVSLFYSYAHEDEKLRCDLERHLKILQHRGLIQPWHDRAIVPGALWDAEIHQQLAQADLVLLLLSSYFMGSDYILGVELKTALRRAAEGSATVVPILLRPLDLEGLDSDDLPLAPLLQRQGLPRDLKAVTSWRQREEAWVSVSKGLRSTVADIQARRSSAPAAPLPAAPQTQAMFGTAALAPLADPLLDAVLDNAAAGILAAQQARGGPAPSTAALQRQALALIDGDHLPRVLWVDDHPEGNLAEADMLARLQIELVQVRSTEEALARLRSDPEPFDLALSDWQRHAEGPDACLRLQQALQQSGLRVPLVVYHGGFDAALRRDRAERARRAGLFGEAVLPGELLALVQAALQRG</sequence>
<dbReference type="InterPro" id="IPR001789">
    <property type="entry name" value="Sig_transdc_resp-reg_receiver"/>
</dbReference>
<gene>
    <name evidence="4" type="ORF">AQPW35_53120</name>
</gene>
<name>A0A480AY44_9BURK</name>
<feature type="domain" description="TIR" evidence="2">
    <location>
        <begin position="13"/>
        <end position="159"/>
    </location>
</feature>
<dbReference type="Pfam" id="PF13676">
    <property type="entry name" value="TIR_2"/>
    <property type="match status" value="1"/>
</dbReference>
<feature type="domain" description="Response regulatory" evidence="3">
    <location>
        <begin position="244"/>
        <end position="364"/>
    </location>
</feature>
<organism evidence="4 5">
    <name type="scientific">Pseudaquabacterium pictum</name>
    <dbReference type="NCBI Taxonomy" id="2315236"/>
    <lineage>
        <taxon>Bacteria</taxon>
        <taxon>Pseudomonadati</taxon>
        <taxon>Pseudomonadota</taxon>
        <taxon>Betaproteobacteria</taxon>
        <taxon>Burkholderiales</taxon>
        <taxon>Sphaerotilaceae</taxon>
        <taxon>Pseudaquabacterium</taxon>
    </lineage>
</organism>
<proteinExistence type="predicted"/>
<evidence type="ECO:0000259" key="3">
    <source>
        <dbReference type="PROSITE" id="PS50110"/>
    </source>
</evidence>
<dbReference type="Proteomes" id="UP000301751">
    <property type="component" value="Unassembled WGS sequence"/>
</dbReference>
<dbReference type="SUPFAM" id="SSF52200">
    <property type="entry name" value="Toll/Interleukin receptor TIR domain"/>
    <property type="match status" value="1"/>
</dbReference>
<accession>A0A480AY44</accession>